<dbReference type="InterPro" id="IPR006260">
    <property type="entry name" value="TonB/TolA_C"/>
</dbReference>
<dbReference type="eggNOG" id="ENOG502ZBH7">
    <property type="taxonomic scope" value="Bacteria"/>
</dbReference>
<dbReference type="Pfam" id="PF03544">
    <property type="entry name" value="TonB_C"/>
    <property type="match status" value="1"/>
</dbReference>
<keyword evidence="3" id="KW-1133">Transmembrane helix</keyword>
<gene>
    <name evidence="7" type="ORF">Mic7113_1446</name>
</gene>
<protein>
    <submittedName>
        <fullName evidence="7">TonB family protein</fullName>
    </submittedName>
</protein>
<reference evidence="7 8" key="1">
    <citation type="submission" date="2012-06" db="EMBL/GenBank/DDBJ databases">
        <title>Finished chromosome of genome of Microcoleus sp. PCC 7113.</title>
        <authorList>
            <consortium name="US DOE Joint Genome Institute"/>
            <person name="Gugger M."/>
            <person name="Coursin T."/>
            <person name="Rippka R."/>
            <person name="Tandeau De Marsac N."/>
            <person name="Huntemann M."/>
            <person name="Wei C.-L."/>
            <person name="Han J."/>
            <person name="Detter J.C."/>
            <person name="Han C."/>
            <person name="Tapia R."/>
            <person name="Chen A."/>
            <person name="Kyrpides N."/>
            <person name="Mavromatis K."/>
            <person name="Markowitz V."/>
            <person name="Szeto E."/>
            <person name="Ivanova N."/>
            <person name="Pagani I."/>
            <person name="Pati A."/>
            <person name="Goodwin L."/>
            <person name="Nordberg H.P."/>
            <person name="Cantor M.N."/>
            <person name="Hua S.X."/>
            <person name="Woyke T."/>
            <person name="Kerfeld C.A."/>
        </authorList>
    </citation>
    <scope>NUCLEOTIDE SEQUENCE [LARGE SCALE GENOMIC DNA]</scope>
    <source>
        <strain evidence="7 8">PCC 7113</strain>
    </source>
</reference>
<dbReference type="AlphaFoldDB" id="K9WC33"/>
<dbReference type="Gene3D" id="3.30.1150.10">
    <property type="match status" value="1"/>
</dbReference>
<keyword evidence="8" id="KW-1185">Reference proteome</keyword>
<organism evidence="7 8">
    <name type="scientific">Allocoleopsis franciscana PCC 7113</name>
    <dbReference type="NCBI Taxonomy" id="1173027"/>
    <lineage>
        <taxon>Bacteria</taxon>
        <taxon>Bacillati</taxon>
        <taxon>Cyanobacteriota</taxon>
        <taxon>Cyanophyceae</taxon>
        <taxon>Coleofasciculales</taxon>
        <taxon>Coleofasciculaceae</taxon>
        <taxon>Allocoleopsis</taxon>
        <taxon>Allocoleopsis franciscana</taxon>
    </lineage>
</organism>
<dbReference type="RefSeq" id="WP_015181481.1">
    <property type="nucleotide sequence ID" value="NC_019738.1"/>
</dbReference>
<evidence type="ECO:0000256" key="4">
    <source>
        <dbReference type="ARBA" id="ARBA00023136"/>
    </source>
</evidence>
<dbReference type="STRING" id="1173027.Mic7113_1446"/>
<feature type="region of interest" description="Disordered" evidence="5">
    <location>
        <begin position="390"/>
        <end position="632"/>
    </location>
</feature>
<dbReference type="EMBL" id="CP003630">
    <property type="protein sequence ID" value="AFZ17324.1"/>
    <property type="molecule type" value="Genomic_DNA"/>
</dbReference>
<evidence type="ECO:0000256" key="3">
    <source>
        <dbReference type="ARBA" id="ARBA00022989"/>
    </source>
</evidence>
<feature type="compositionally biased region" description="Low complexity" evidence="5">
    <location>
        <begin position="83"/>
        <end position="115"/>
    </location>
</feature>
<evidence type="ECO:0000256" key="2">
    <source>
        <dbReference type="ARBA" id="ARBA00022692"/>
    </source>
</evidence>
<dbReference type="Proteomes" id="UP000010471">
    <property type="component" value="Chromosome"/>
</dbReference>
<feature type="compositionally biased region" description="Polar residues" evidence="5">
    <location>
        <begin position="395"/>
        <end position="428"/>
    </location>
</feature>
<accession>K9WC33</accession>
<dbReference type="GO" id="GO:0055085">
    <property type="term" value="P:transmembrane transport"/>
    <property type="evidence" value="ECO:0007669"/>
    <property type="project" value="InterPro"/>
</dbReference>
<keyword evidence="2" id="KW-0812">Transmembrane</keyword>
<evidence type="ECO:0000256" key="1">
    <source>
        <dbReference type="ARBA" id="ARBA00004167"/>
    </source>
</evidence>
<keyword evidence="4" id="KW-0472">Membrane</keyword>
<dbReference type="HOGENOM" id="CLU_432653_0_0_3"/>
<evidence type="ECO:0000259" key="6">
    <source>
        <dbReference type="Pfam" id="PF03544"/>
    </source>
</evidence>
<sequence>MSYASSSKSFPDFLKTLPHKLSQPTAIAVIASVGIHAALGFSLPYFSTSSQEKPKPIRNVQLLELKPEELSRVPPSPLPLDPLSPSLNQQLTPLSPSGSSTFPSLPSFSSNTPSLGDLPSFDPLPSLGGSGNVPGRATNLGKLARNSPVRTQIKRNPGEPPLPSEVFNSQGGKSSANPQFKIATGSKITSSPNLRPDVGGLTRGLLPANDNLPLLERFNSNQTSRSFPPPPPAGAIAVNPGVTGTPFQNQVGATPSMSAFGQTTQATAPASGQGSLTSETATRNFNAFVQRQEDWKKRHQVSGELQELPLTVGKYPEKARAAGVDRGSLQVNWMVDKNGNIIADSLEIIGSSGDGVFDEEALAAVRKLSIPATGQDKAYTVRVIFYDDSAVPGSVTGSPNSTDGKNSADRQNLPQRLTPTDRQNSPQRLSPAEQLTPPEQRNSPEWSTPSERKIPSVRPNSSEQPNPTEGKNPTEQPNSSQQPNPTEEKKPTQPLTPPKGENSTERSTPTEQISPPKRENSTERSTPTEQISPPKRENSTERSTPTEQISPPKRENSTERSTPTERISPPKRENSTERSTPTERISPPKRENSTEPRSSSESQNSEKPQKLPQPQSSEKPQRLPQLPNSVKP</sequence>
<dbReference type="InterPro" id="IPR037682">
    <property type="entry name" value="TonB_C"/>
</dbReference>
<dbReference type="OrthoDB" id="506407at2"/>
<feature type="compositionally biased region" description="Polar residues" evidence="5">
    <location>
        <begin position="437"/>
        <end position="449"/>
    </location>
</feature>
<feature type="compositionally biased region" description="Polar residues" evidence="5">
    <location>
        <begin position="166"/>
        <end position="178"/>
    </location>
</feature>
<feature type="compositionally biased region" description="Polar residues" evidence="5">
    <location>
        <begin position="595"/>
        <end position="618"/>
    </location>
</feature>
<dbReference type="SUPFAM" id="SSF74653">
    <property type="entry name" value="TolA/TonB C-terminal domain"/>
    <property type="match status" value="1"/>
</dbReference>
<comment type="subcellular location">
    <subcellularLocation>
        <location evidence="1">Membrane</location>
        <topology evidence="1">Single-pass membrane protein</topology>
    </subcellularLocation>
</comment>
<evidence type="ECO:0000313" key="8">
    <source>
        <dbReference type="Proteomes" id="UP000010471"/>
    </source>
</evidence>
<evidence type="ECO:0000256" key="5">
    <source>
        <dbReference type="SAM" id="MobiDB-lite"/>
    </source>
</evidence>
<feature type="domain" description="TonB C-terminal" evidence="6">
    <location>
        <begin position="314"/>
        <end position="383"/>
    </location>
</feature>
<dbReference type="GO" id="GO:0016020">
    <property type="term" value="C:membrane"/>
    <property type="evidence" value="ECO:0007669"/>
    <property type="project" value="UniProtKB-SubCell"/>
</dbReference>
<dbReference type="NCBIfam" id="TIGR01352">
    <property type="entry name" value="tonB_Cterm"/>
    <property type="match status" value="1"/>
</dbReference>
<dbReference type="KEGG" id="mic:Mic7113_1446"/>
<feature type="compositionally biased region" description="Polar residues" evidence="5">
    <location>
        <begin position="458"/>
        <end position="485"/>
    </location>
</feature>
<feature type="region of interest" description="Disordered" evidence="5">
    <location>
        <begin position="71"/>
        <end position="195"/>
    </location>
</feature>
<proteinExistence type="predicted"/>
<evidence type="ECO:0000313" key="7">
    <source>
        <dbReference type="EMBL" id="AFZ17324.1"/>
    </source>
</evidence>
<name>K9WC33_9CYAN</name>